<comment type="cofactor">
    <cofactor evidence="1">
        <name>Zn(2+)</name>
        <dbReference type="ChEBI" id="CHEBI:29105"/>
    </cofactor>
</comment>
<evidence type="ECO:0000256" key="1">
    <source>
        <dbReference type="ARBA" id="ARBA00001947"/>
    </source>
</evidence>
<name>A0A9D1LXQ5_9FIRM</name>
<dbReference type="Gene3D" id="3.90.180.10">
    <property type="entry name" value="Medium-chain alcohol dehydrogenases, catalytic domain"/>
    <property type="match status" value="1"/>
</dbReference>
<evidence type="ECO:0000256" key="3">
    <source>
        <dbReference type="ARBA" id="ARBA00022723"/>
    </source>
</evidence>
<evidence type="ECO:0000259" key="6">
    <source>
        <dbReference type="Pfam" id="PF00107"/>
    </source>
</evidence>
<proteinExistence type="inferred from homology"/>
<feature type="domain" description="Alcohol dehydrogenase-like C-terminal" evidence="6">
    <location>
        <begin position="219"/>
        <end position="294"/>
    </location>
</feature>
<keyword evidence="4" id="KW-0862">Zinc</keyword>
<dbReference type="InterPro" id="IPR013149">
    <property type="entry name" value="ADH-like_C"/>
</dbReference>
<feature type="domain" description="Alcohol dehydrogenase-like N-terminal" evidence="7">
    <location>
        <begin position="25"/>
        <end position="130"/>
    </location>
</feature>
<dbReference type="PANTHER" id="PTHR43350:SF19">
    <property type="entry name" value="D-GULOSIDE 3-DEHYDROGENASE"/>
    <property type="match status" value="1"/>
</dbReference>
<evidence type="ECO:0000313" key="8">
    <source>
        <dbReference type="EMBL" id="HIU49914.1"/>
    </source>
</evidence>
<dbReference type="SUPFAM" id="SSF51735">
    <property type="entry name" value="NAD(P)-binding Rossmann-fold domains"/>
    <property type="match status" value="1"/>
</dbReference>
<evidence type="ECO:0000256" key="5">
    <source>
        <dbReference type="ARBA" id="ARBA00023002"/>
    </source>
</evidence>
<dbReference type="InterPro" id="IPR013154">
    <property type="entry name" value="ADH-like_N"/>
</dbReference>
<dbReference type="SUPFAM" id="SSF50129">
    <property type="entry name" value="GroES-like"/>
    <property type="match status" value="1"/>
</dbReference>
<sequence>MINSIYQLVSPHVFSVKYQQIATEEEKVIVRPEYMAICHADQRYYRGLRNARDLAKKLPMALIHECAGVVIKDNSNTFNVGQRVVLIPNVPGDSIKGIYENYAPNSGFLSSGKDGFMRELVAIDPDRVVAYDKISPTTAAITEFISVAMHAVARFEALAHEYRDDIVVFGDGSLAFVVSLVLKNAFPKSKITVVGMTPKKLDLFGFVDNTYLANELPENYRCDHAFECCGGEGSQSAISDIIAHIRPQGSIILMGVSENPVPIFTRMVLEKGLTIVGSSRSGRVDFEKAIAMMSDKDIQTRLSSIIQEDEAVCTIKDIHRVFETDLTTPFKTVFKWNI</sequence>
<keyword evidence="3" id="KW-0479">Metal-binding</keyword>
<dbReference type="GO" id="GO:0046872">
    <property type="term" value="F:metal ion binding"/>
    <property type="evidence" value="ECO:0007669"/>
    <property type="project" value="UniProtKB-KW"/>
</dbReference>
<organism evidence="8 9">
    <name type="scientific">Candidatus Limousia pullorum</name>
    <dbReference type="NCBI Taxonomy" id="2840860"/>
    <lineage>
        <taxon>Bacteria</taxon>
        <taxon>Bacillati</taxon>
        <taxon>Bacillota</taxon>
        <taxon>Clostridia</taxon>
        <taxon>Eubacteriales</taxon>
        <taxon>Oscillospiraceae</taxon>
        <taxon>Oscillospiraceae incertae sedis</taxon>
        <taxon>Candidatus Limousia</taxon>
    </lineage>
</organism>
<accession>A0A9D1LXQ5</accession>
<dbReference type="Proteomes" id="UP000824118">
    <property type="component" value="Unassembled WGS sequence"/>
</dbReference>
<dbReference type="GO" id="GO:0016491">
    <property type="term" value="F:oxidoreductase activity"/>
    <property type="evidence" value="ECO:0007669"/>
    <property type="project" value="UniProtKB-KW"/>
</dbReference>
<reference evidence="8" key="1">
    <citation type="submission" date="2020-10" db="EMBL/GenBank/DDBJ databases">
        <authorList>
            <person name="Gilroy R."/>
        </authorList>
    </citation>
    <scope>NUCLEOTIDE SEQUENCE</scope>
    <source>
        <strain evidence="8">ChiGjej1B1-1684</strain>
    </source>
</reference>
<evidence type="ECO:0000313" key="9">
    <source>
        <dbReference type="Proteomes" id="UP000824118"/>
    </source>
</evidence>
<dbReference type="PANTHER" id="PTHR43350">
    <property type="entry name" value="NAD-DEPENDENT ALCOHOL DEHYDROGENASE"/>
    <property type="match status" value="1"/>
</dbReference>
<dbReference type="AlphaFoldDB" id="A0A9D1LXQ5"/>
<gene>
    <name evidence="8" type="ORF">IAD22_02710</name>
</gene>
<dbReference type="Pfam" id="PF00107">
    <property type="entry name" value="ADH_zinc_N"/>
    <property type="match status" value="1"/>
</dbReference>
<evidence type="ECO:0000259" key="7">
    <source>
        <dbReference type="Pfam" id="PF08240"/>
    </source>
</evidence>
<evidence type="ECO:0000256" key="4">
    <source>
        <dbReference type="ARBA" id="ARBA00022833"/>
    </source>
</evidence>
<protein>
    <submittedName>
        <fullName evidence="8">Alcohol dehydrogenase catalytic domain-containing protein</fullName>
    </submittedName>
</protein>
<keyword evidence="5" id="KW-0560">Oxidoreductase</keyword>
<dbReference type="Pfam" id="PF08240">
    <property type="entry name" value="ADH_N"/>
    <property type="match status" value="1"/>
</dbReference>
<reference evidence="8" key="2">
    <citation type="journal article" date="2021" name="PeerJ">
        <title>Extensive microbial diversity within the chicken gut microbiome revealed by metagenomics and culture.</title>
        <authorList>
            <person name="Gilroy R."/>
            <person name="Ravi A."/>
            <person name="Getino M."/>
            <person name="Pursley I."/>
            <person name="Horton D.L."/>
            <person name="Alikhan N.F."/>
            <person name="Baker D."/>
            <person name="Gharbi K."/>
            <person name="Hall N."/>
            <person name="Watson M."/>
            <person name="Adriaenssens E.M."/>
            <person name="Foster-Nyarko E."/>
            <person name="Jarju S."/>
            <person name="Secka A."/>
            <person name="Antonio M."/>
            <person name="Oren A."/>
            <person name="Chaudhuri R.R."/>
            <person name="La Ragione R."/>
            <person name="Hildebrand F."/>
            <person name="Pallen M.J."/>
        </authorList>
    </citation>
    <scope>NUCLEOTIDE SEQUENCE</scope>
    <source>
        <strain evidence="8">ChiGjej1B1-1684</strain>
    </source>
</reference>
<dbReference type="InterPro" id="IPR036291">
    <property type="entry name" value="NAD(P)-bd_dom_sf"/>
</dbReference>
<evidence type="ECO:0000256" key="2">
    <source>
        <dbReference type="ARBA" id="ARBA00008072"/>
    </source>
</evidence>
<dbReference type="InterPro" id="IPR011032">
    <property type="entry name" value="GroES-like_sf"/>
</dbReference>
<comment type="caution">
    <text evidence="8">The sequence shown here is derived from an EMBL/GenBank/DDBJ whole genome shotgun (WGS) entry which is preliminary data.</text>
</comment>
<dbReference type="EMBL" id="DVNG01000035">
    <property type="protein sequence ID" value="HIU49914.1"/>
    <property type="molecule type" value="Genomic_DNA"/>
</dbReference>
<comment type="similarity">
    <text evidence="2">Belongs to the zinc-containing alcohol dehydrogenase family.</text>
</comment>
<dbReference type="Gene3D" id="3.40.50.720">
    <property type="entry name" value="NAD(P)-binding Rossmann-like Domain"/>
    <property type="match status" value="1"/>
</dbReference>